<dbReference type="AlphaFoldDB" id="A0A2I1IGT0"/>
<evidence type="ECO:0000256" key="3">
    <source>
        <dbReference type="ARBA" id="ARBA00023002"/>
    </source>
</evidence>
<feature type="compositionally biased region" description="Polar residues" evidence="4">
    <location>
        <begin position="225"/>
        <end position="244"/>
    </location>
</feature>
<comment type="caution">
    <text evidence="6">The sequence shown here is derived from an EMBL/GenBank/DDBJ whole genome shotgun (WGS) entry which is preliminary data.</text>
</comment>
<accession>A0A2I1IGT0</accession>
<proteinExistence type="predicted"/>
<dbReference type="EMBL" id="PKGO01000005">
    <property type="protein sequence ID" value="PKY70337.1"/>
    <property type="molecule type" value="Genomic_DNA"/>
</dbReference>
<organism evidence="6 7">
    <name type="scientific">Brevibacterium ravenspurgense</name>
    <dbReference type="NCBI Taxonomy" id="479117"/>
    <lineage>
        <taxon>Bacteria</taxon>
        <taxon>Bacillati</taxon>
        <taxon>Actinomycetota</taxon>
        <taxon>Actinomycetes</taxon>
        <taxon>Micrococcales</taxon>
        <taxon>Brevibacteriaceae</taxon>
        <taxon>Brevibacterium</taxon>
    </lineage>
</organism>
<dbReference type="InterPro" id="IPR005025">
    <property type="entry name" value="FMN_Rdtase-like_dom"/>
</dbReference>
<evidence type="ECO:0000256" key="4">
    <source>
        <dbReference type="SAM" id="MobiDB-lite"/>
    </source>
</evidence>
<sequence>MTHGSPRSRRRPHPRWRTELQGRSGTCTRRRRTPGGLTVKITALTASLSESSTSNRLAQRILDAAAELATEAAPETAPADPQATAPLETEIINLREFSRQLVDSMLTGVPSDELDEVYAKLRTSDAVVLAAPVYNATPIGLLTMFLQLFPEAGLRGIPVLLASTGGTVRHSLAMDQHIRPVIAYLKGLALPTAVFAATDDWGLPEEQTGMRRRIEAAVEELLELTSGSRQGAGNSRGASTSGAHGTSRRVEPVDEFDPNTITPFDQLLGR</sequence>
<keyword evidence="1" id="KW-0285">Flavoprotein</keyword>
<feature type="domain" description="NADPH-dependent FMN reductase-like" evidence="5">
    <location>
        <begin position="39"/>
        <end position="200"/>
    </location>
</feature>
<keyword evidence="3" id="KW-0560">Oxidoreductase</keyword>
<dbReference type="STRING" id="1176165.GCA_001584405_00387"/>
<evidence type="ECO:0000256" key="2">
    <source>
        <dbReference type="ARBA" id="ARBA00022643"/>
    </source>
</evidence>
<reference evidence="6 7" key="1">
    <citation type="submission" date="2017-12" db="EMBL/GenBank/DDBJ databases">
        <title>Phylogenetic diversity of female urinary microbiome.</title>
        <authorList>
            <person name="Thomas-White K."/>
            <person name="Wolfe A.J."/>
        </authorList>
    </citation>
    <scope>NUCLEOTIDE SEQUENCE [LARGE SCALE GENOMIC DNA]</scope>
    <source>
        <strain evidence="6 7">UMB0426</strain>
    </source>
</reference>
<evidence type="ECO:0000256" key="1">
    <source>
        <dbReference type="ARBA" id="ARBA00022630"/>
    </source>
</evidence>
<protein>
    <submittedName>
        <fullName evidence="6">Flavoprotein</fullName>
    </submittedName>
</protein>
<dbReference type="InterPro" id="IPR029039">
    <property type="entry name" value="Flavoprotein-like_sf"/>
</dbReference>
<evidence type="ECO:0000313" key="7">
    <source>
        <dbReference type="Proteomes" id="UP000242755"/>
    </source>
</evidence>
<evidence type="ECO:0000259" key="5">
    <source>
        <dbReference type="Pfam" id="PF03358"/>
    </source>
</evidence>
<dbReference type="GO" id="GO:0016491">
    <property type="term" value="F:oxidoreductase activity"/>
    <property type="evidence" value="ECO:0007669"/>
    <property type="project" value="UniProtKB-KW"/>
</dbReference>
<dbReference type="InterPro" id="IPR051814">
    <property type="entry name" value="NAD(P)H-dep_FMN_reductase"/>
</dbReference>
<dbReference type="PANTHER" id="PTHR43408">
    <property type="entry name" value="FMN REDUCTASE (NADPH)"/>
    <property type="match status" value="1"/>
</dbReference>
<keyword evidence="2" id="KW-0288">FMN</keyword>
<dbReference type="SUPFAM" id="SSF52218">
    <property type="entry name" value="Flavoproteins"/>
    <property type="match status" value="1"/>
</dbReference>
<feature type="region of interest" description="Disordered" evidence="4">
    <location>
        <begin position="225"/>
        <end position="270"/>
    </location>
</feature>
<name>A0A2I1IGT0_9MICO</name>
<dbReference type="Proteomes" id="UP000242755">
    <property type="component" value="Unassembled WGS sequence"/>
</dbReference>
<dbReference type="Pfam" id="PF03358">
    <property type="entry name" value="FMN_red"/>
    <property type="match status" value="1"/>
</dbReference>
<evidence type="ECO:0000313" key="6">
    <source>
        <dbReference type="EMBL" id="PKY70337.1"/>
    </source>
</evidence>
<dbReference type="Gene3D" id="3.40.50.360">
    <property type="match status" value="1"/>
</dbReference>
<dbReference type="PANTHER" id="PTHR43408:SF2">
    <property type="entry name" value="FMN REDUCTASE (NADPH)"/>
    <property type="match status" value="1"/>
</dbReference>
<gene>
    <name evidence="6" type="ORF">CYJ40_06315</name>
</gene>